<dbReference type="InterPro" id="IPR000792">
    <property type="entry name" value="Tscrpt_reg_LuxR_C"/>
</dbReference>
<keyword evidence="2" id="KW-0238">DNA-binding</keyword>
<dbReference type="PANTHER" id="PTHR44688">
    <property type="entry name" value="DNA-BINDING TRANSCRIPTIONAL ACTIVATOR DEVR_DOSR"/>
    <property type="match status" value="1"/>
</dbReference>
<protein>
    <recommendedName>
        <fullName evidence="5">HTH luxR-type domain-containing protein</fullName>
    </recommendedName>
</protein>
<evidence type="ECO:0000313" key="7">
    <source>
        <dbReference type="Proteomes" id="UP000309992"/>
    </source>
</evidence>
<evidence type="ECO:0000256" key="3">
    <source>
        <dbReference type="ARBA" id="ARBA00023163"/>
    </source>
</evidence>
<dbReference type="CDD" id="cd06170">
    <property type="entry name" value="LuxR_C_like"/>
    <property type="match status" value="1"/>
</dbReference>
<dbReference type="SMART" id="SM00421">
    <property type="entry name" value="HTH_LUXR"/>
    <property type="match status" value="1"/>
</dbReference>
<evidence type="ECO:0000256" key="2">
    <source>
        <dbReference type="ARBA" id="ARBA00023125"/>
    </source>
</evidence>
<evidence type="ECO:0000313" key="6">
    <source>
        <dbReference type="EMBL" id="TKG69252.1"/>
    </source>
</evidence>
<dbReference type="Pfam" id="PF00196">
    <property type="entry name" value="GerE"/>
    <property type="match status" value="1"/>
</dbReference>
<keyword evidence="7" id="KW-1185">Reference proteome</keyword>
<dbReference type="EMBL" id="SWMS01000011">
    <property type="protein sequence ID" value="TKG69252.1"/>
    <property type="molecule type" value="Genomic_DNA"/>
</dbReference>
<sequence length="222" mass="23717">MNRDDLQPEALQQRDLPWRRGSAAWRGRSPPGCTGASGRAQVALVRAWIAVADGEFGEAERTLAQAHNGHSRLPPVTGVEARLLNSAVASRTGRRTVAIKSLHDALHLAEPVRLIRPFVLADPCVGQLINDHAGGFGRLEAFSAKVRHAMFAEAPGNGGRLLTTREYDVLSHLASPVSFDEVAATLSVSVNTVKTHVRAIYAKLGVTSRRAAVSAARARGLA</sequence>
<proteinExistence type="predicted"/>
<gene>
    <name evidence="6" type="ORF">FCN18_20925</name>
</gene>
<dbReference type="PRINTS" id="PR00038">
    <property type="entry name" value="HTHLUXR"/>
</dbReference>
<name>A0ABY2S1Z0_9PSEU</name>
<feature type="domain" description="HTH luxR-type" evidence="5">
    <location>
        <begin position="155"/>
        <end position="220"/>
    </location>
</feature>
<accession>A0ABY2S1Z0</accession>
<dbReference type="PROSITE" id="PS50043">
    <property type="entry name" value="HTH_LUXR_2"/>
    <property type="match status" value="1"/>
</dbReference>
<dbReference type="InterPro" id="IPR016032">
    <property type="entry name" value="Sig_transdc_resp-reg_C-effctor"/>
</dbReference>
<dbReference type="InterPro" id="IPR036388">
    <property type="entry name" value="WH-like_DNA-bd_sf"/>
</dbReference>
<dbReference type="Gene3D" id="1.25.40.10">
    <property type="entry name" value="Tetratricopeptide repeat domain"/>
    <property type="match status" value="1"/>
</dbReference>
<dbReference type="InterPro" id="IPR011990">
    <property type="entry name" value="TPR-like_helical_dom_sf"/>
</dbReference>
<evidence type="ECO:0000256" key="1">
    <source>
        <dbReference type="ARBA" id="ARBA00023015"/>
    </source>
</evidence>
<reference evidence="6 7" key="1">
    <citation type="journal article" date="2015" name="Antonie Van Leeuwenhoek">
        <title>Prauserella endophytica sp. nov., an endophytic actinobacterium isolated from Tamarix taklamakanensis.</title>
        <authorList>
            <person name="Liu J.M."/>
            <person name="Habden X."/>
            <person name="Guo L."/>
            <person name="Tuo L."/>
            <person name="Jiang Z.K."/>
            <person name="Liu S.W."/>
            <person name="Liu X.F."/>
            <person name="Chen L."/>
            <person name="Li R.F."/>
            <person name="Zhang Y.Q."/>
            <person name="Sun C.H."/>
        </authorList>
    </citation>
    <scope>NUCLEOTIDE SEQUENCE [LARGE SCALE GENOMIC DNA]</scope>
    <source>
        <strain evidence="6 7">CGMCC 4.7182</strain>
    </source>
</reference>
<dbReference type="PANTHER" id="PTHR44688:SF16">
    <property type="entry name" value="DNA-BINDING TRANSCRIPTIONAL ACTIVATOR DEVR_DOSR"/>
    <property type="match status" value="1"/>
</dbReference>
<comment type="caution">
    <text evidence="6">The sequence shown here is derived from an EMBL/GenBank/DDBJ whole genome shotgun (WGS) entry which is preliminary data.</text>
</comment>
<dbReference type="Gene3D" id="1.10.10.10">
    <property type="entry name" value="Winged helix-like DNA-binding domain superfamily/Winged helix DNA-binding domain"/>
    <property type="match status" value="1"/>
</dbReference>
<organism evidence="6 7">
    <name type="scientific">Prauserella endophytica</name>
    <dbReference type="NCBI Taxonomy" id="1592324"/>
    <lineage>
        <taxon>Bacteria</taxon>
        <taxon>Bacillati</taxon>
        <taxon>Actinomycetota</taxon>
        <taxon>Actinomycetes</taxon>
        <taxon>Pseudonocardiales</taxon>
        <taxon>Pseudonocardiaceae</taxon>
        <taxon>Prauserella</taxon>
        <taxon>Prauserella coralliicola group</taxon>
    </lineage>
</organism>
<keyword evidence="3" id="KW-0804">Transcription</keyword>
<keyword evidence="1" id="KW-0805">Transcription regulation</keyword>
<dbReference type="RefSeq" id="WP_137095904.1">
    <property type="nucleotide sequence ID" value="NZ_SWMS01000011.1"/>
</dbReference>
<dbReference type="SUPFAM" id="SSF46894">
    <property type="entry name" value="C-terminal effector domain of the bipartite response regulators"/>
    <property type="match status" value="1"/>
</dbReference>
<feature type="region of interest" description="Disordered" evidence="4">
    <location>
        <begin position="1"/>
        <end position="36"/>
    </location>
</feature>
<evidence type="ECO:0000256" key="4">
    <source>
        <dbReference type="SAM" id="MobiDB-lite"/>
    </source>
</evidence>
<evidence type="ECO:0000259" key="5">
    <source>
        <dbReference type="PROSITE" id="PS50043"/>
    </source>
</evidence>
<dbReference type="Proteomes" id="UP000309992">
    <property type="component" value="Unassembled WGS sequence"/>
</dbReference>